<dbReference type="FunFam" id="3.40.50.880:FF:000033">
    <property type="entry name" value="Glutamine amidotransferase class-I"/>
    <property type="match status" value="1"/>
</dbReference>
<gene>
    <name evidence="2" type="ORF">A2738_00075</name>
</gene>
<dbReference type="Pfam" id="PF00117">
    <property type="entry name" value="GATase"/>
    <property type="match status" value="1"/>
</dbReference>
<dbReference type="GO" id="GO:0005829">
    <property type="term" value="C:cytosol"/>
    <property type="evidence" value="ECO:0007669"/>
    <property type="project" value="TreeGrafter"/>
</dbReference>
<protein>
    <submittedName>
        <fullName evidence="2">GMP synthase</fullName>
    </submittedName>
</protein>
<dbReference type="InterPro" id="IPR044992">
    <property type="entry name" value="ChyE-like"/>
</dbReference>
<dbReference type="PANTHER" id="PTHR42695:SF5">
    <property type="entry name" value="GLUTAMINE AMIDOTRANSFERASE YLR126C-RELATED"/>
    <property type="match status" value="1"/>
</dbReference>
<dbReference type="NCBIfam" id="NF006098">
    <property type="entry name" value="PRK08250.1"/>
    <property type="match status" value="1"/>
</dbReference>
<evidence type="ECO:0000313" key="2">
    <source>
        <dbReference type="EMBL" id="OGI68695.1"/>
    </source>
</evidence>
<comment type="caution">
    <text evidence="2">The sequence shown here is derived from an EMBL/GenBank/DDBJ whole genome shotgun (WGS) entry which is preliminary data.</text>
</comment>
<name>A0A1F6VGJ0_9BACT</name>
<dbReference type="InterPro" id="IPR029062">
    <property type="entry name" value="Class_I_gatase-like"/>
</dbReference>
<dbReference type="PANTHER" id="PTHR42695">
    <property type="entry name" value="GLUTAMINE AMIDOTRANSFERASE YLR126C-RELATED"/>
    <property type="match status" value="1"/>
</dbReference>
<proteinExistence type="predicted"/>
<feature type="domain" description="Glutamine amidotransferase" evidence="1">
    <location>
        <begin position="29"/>
        <end position="191"/>
    </location>
</feature>
<reference evidence="2 3" key="1">
    <citation type="journal article" date="2016" name="Nat. Commun.">
        <title>Thousands of microbial genomes shed light on interconnected biogeochemical processes in an aquifer system.</title>
        <authorList>
            <person name="Anantharaman K."/>
            <person name="Brown C.T."/>
            <person name="Hug L.A."/>
            <person name="Sharon I."/>
            <person name="Castelle C.J."/>
            <person name="Probst A.J."/>
            <person name="Thomas B.C."/>
            <person name="Singh A."/>
            <person name="Wilkins M.J."/>
            <person name="Karaoz U."/>
            <person name="Brodie E.L."/>
            <person name="Williams K.H."/>
            <person name="Hubbard S.S."/>
            <person name="Banfield J.F."/>
        </authorList>
    </citation>
    <scope>NUCLEOTIDE SEQUENCE [LARGE SCALE GENOMIC DNA]</scope>
</reference>
<dbReference type="CDD" id="cd01741">
    <property type="entry name" value="GATase1_1"/>
    <property type="match status" value="1"/>
</dbReference>
<dbReference type="Gene3D" id="3.40.50.880">
    <property type="match status" value="1"/>
</dbReference>
<dbReference type="Proteomes" id="UP000178235">
    <property type="component" value="Unassembled WGS sequence"/>
</dbReference>
<dbReference type="EMBL" id="MFTS01000001">
    <property type="protein sequence ID" value="OGI68695.1"/>
    <property type="molecule type" value="Genomic_DNA"/>
</dbReference>
<dbReference type="PROSITE" id="PS51273">
    <property type="entry name" value="GATASE_TYPE_1"/>
    <property type="match status" value="1"/>
</dbReference>
<accession>A0A1F6VGJ0</accession>
<dbReference type="SUPFAM" id="SSF52317">
    <property type="entry name" value="Class I glutamine amidotransferase-like"/>
    <property type="match status" value="1"/>
</dbReference>
<dbReference type="AlphaFoldDB" id="A0A1F6VGJ0"/>
<evidence type="ECO:0000259" key="1">
    <source>
        <dbReference type="Pfam" id="PF00117"/>
    </source>
</evidence>
<sequence length="233" mass="26635">MKIHIIMHESFESPAAIETWAQKKNHNITYTRLHEEDTFPKECNFDFLVIMGGPQSPESTLEEYPHFDAQKEIAFIKRAIEQNKTILGVCLGAQFIGQALGARFEHSPNREIGVFPITLTSDGKHDPIFSTFPEKFIVGHWHGDMPGLAPESKVLATSEGCPRQIVRYAQNIYGFQCHFEFTPLAIEEMIKNNAPELEKYKVLPYVQTAEQLKSNNYSKMNELLFVFLDKIAE</sequence>
<dbReference type="InterPro" id="IPR017926">
    <property type="entry name" value="GATASE"/>
</dbReference>
<evidence type="ECO:0000313" key="3">
    <source>
        <dbReference type="Proteomes" id="UP000178235"/>
    </source>
</evidence>
<organism evidence="2 3">
    <name type="scientific">Candidatus Nomurabacteria bacterium RIFCSPHIGHO2_01_FULL_42_15</name>
    <dbReference type="NCBI Taxonomy" id="1801742"/>
    <lineage>
        <taxon>Bacteria</taxon>
        <taxon>Candidatus Nomuraibacteriota</taxon>
    </lineage>
</organism>